<gene>
    <name evidence="1" type="ORF">LITE_LOCUS21855</name>
</gene>
<dbReference type="AlphaFoldDB" id="A0AAV0L2G3"/>
<protein>
    <submittedName>
        <fullName evidence="1">Uncharacterized protein</fullName>
    </submittedName>
</protein>
<name>A0AAV0L2G3_9ROSI</name>
<dbReference type="Proteomes" id="UP001154282">
    <property type="component" value="Unassembled WGS sequence"/>
</dbReference>
<keyword evidence="2" id="KW-1185">Reference proteome</keyword>
<evidence type="ECO:0000313" key="1">
    <source>
        <dbReference type="EMBL" id="CAI0428859.1"/>
    </source>
</evidence>
<accession>A0AAV0L2G3</accession>
<reference evidence="1" key="1">
    <citation type="submission" date="2022-08" db="EMBL/GenBank/DDBJ databases">
        <authorList>
            <person name="Gutierrez-Valencia J."/>
        </authorList>
    </citation>
    <scope>NUCLEOTIDE SEQUENCE</scope>
</reference>
<sequence>MMMARLYSGNLEMISLRNGSRWKLEYYWTFVSEPMKVHHTTAETLGDCRFRLLCLRDRVFCACPYTQTVLAALSPTTH</sequence>
<organism evidence="1 2">
    <name type="scientific">Linum tenue</name>
    <dbReference type="NCBI Taxonomy" id="586396"/>
    <lineage>
        <taxon>Eukaryota</taxon>
        <taxon>Viridiplantae</taxon>
        <taxon>Streptophyta</taxon>
        <taxon>Embryophyta</taxon>
        <taxon>Tracheophyta</taxon>
        <taxon>Spermatophyta</taxon>
        <taxon>Magnoliopsida</taxon>
        <taxon>eudicotyledons</taxon>
        <taxon>Gunneridae</taxon>
        <taxon>Pentapetalae</taxon>
        <taxon>rosids</taxon>
        <taxon>fabids</taxon>
        <taxon>Malpighiales</taxon>
        <taxon>Linaceae</taxon>
        <taxon>Linum</taxon>
    </lineage>
</organism>
<evidence type="ECO:0000313" key="2">
    <source>
        <dbReference type="Proteomes" id="UP001154282"/>
    </source>
</evidence>
<comment type="caution">
    <text evidence="1">The sequence shown here is derived from an EMBL/GenBank/DDBJ whole genome shotgun (WGS) entry which is preliminary data.</text>
</comment>
<dbReference type="EMBL" id="CAMGYJ010000006">
    <property type="protein sequence ID" value="CAI0428859.1"/>
    <property type="molecule type" value="Genomic_DNA"/>
</dbReference>
<proteinExistence type="predicted"/>